<gene>
    <name evidence="2" type="ORF">EDC64_101742</name>
</gene>
<protein>
    <submittedName>
        <fullName evidence="2">Uncharacterized protein</fullName>
    </submittedName>
</protein>
<evidence type="ECO:0000256" key="1">
    <source>
        <dbReference type="SAM" id="MobiDB-lite"/>
    </source>
</evidence>
<feature type="region of interest" description="Disordered" evidence="1">
    <location>
        <begin position="27"/>
        <end position="63"/>
    </location>
</feature>
<proteinExistence type="predicted"/>
<reference evidence="2 3" key="1">
    <citation type="submission" date="2019-03" db="EMBL/GenBank/DDBJ databases">
        <title>Genomic Encyclopedia of Type Strains, Phase IV (KMG-IV): sequencing the most valuable type-strain genomes for metagenomic binning, comparative biology and taxonomic classification.</title>
        <authorList>
            <person name="Goeker M."/>
        </authorList>
    </citation>
    <scope>NUCLEOTIDE SEQUENCE [LARGE SCALE GENOMIC DNA]</scope>
    <source>
        <strain evidence="2 3">DSM 9035</strain>
    </source>
</reference>
<dbReference type="OrthoDB" id="8456261at2"/>
<dbReference type="Proteomes" id="UP000294664">
    <property type="component" value="Unassembled WGS sequence"/>
</dbReference>
<dbReference type="EMBL" id="SMAI01000001">
    <property type="protein sequence ID" value="TCT08220.1"/>
    <property type="molecule type" value="Genomic_DNA"/>
</dbReference>
<accession>A0A4R3M4N7</accession>
<dbReference type="AlphaFoldDB" id="A0A4R3M4N7"/>
<evidence type="ECO:0000313" key="2">
    <source>
        <dbReference type="EMBL" id="TCT08220.1"/>
    </source>
</evidence>
<organism evidence="2 3">
    <name type="scientific">Aquabacter spiritensis</name>
    <dbReference type="NCBI Taxonomy" id="933073"/>
    <lineage>
        <taxon>Bacteria</taxon>
        <taxon>Pseudomonadati</taxon>
        <taxon>Pseudomonadota</taxon>
        <taxon>Alphaproteobacteria</taxon>
        <taxon>Hyphomicrobiales</taxon>
        <taxon>Xanthobacteraceae</taxon>
        <taxon>Aquabacter</taxon>
    </lineage>
</organism>
<evidence type="ECO:0000313" key="3">
    <source>
        <dbReference type="Proteomes" id="UP000294664"/>
    </source>
</evidence>
<feature type="compositionally biased region" description="Basic and acidic residues" evidence="1">
    <location>
        <begin position="27"/>
        <end position="39"/>
    </location>
</feature>
<sequence>MPPLVLAALGALGATALARLLVRETRRVNRSLDPHRPNPDGEPPGETLERDPETGAYRPRRRA</sequence>
<comment type="caution">
    <text evidence="2">The sequence shown here is derived from an EMBL/GenBank/DDBJ whole genome shotgun (WGS) entry which is preliminary data.</text>
</comment>
<keyword evidence="3" id="KW-1185">Reference proteome</keyword>
<name>A0A4R3M4N7_9HYPH</name>
<dbReference type="RefSeq" id="WP_132029854.1">
    <property type="nucleotide sequence ID" value="NZ_SMAI01000001.1"/>
</dbReference>